<keyword evidence="12" id="KW-1185">Reference proteome</keyword>
<dbReference type="RefSeq" id="WP_181741006.1">
    <property type="nucleotide sequence ID" value="NZ_JACEOL010000036.1"/>
</dbReference>
<dbReference type="GO" id="GO:0012505">
    <property type="term" value="C:endomembrane system"/>
    <property type="evidence" value="ECO:0007669"/>
    <property type="project" value="UniProtKB-SubCell"/>
</dbReference>
<keyword evidence="6 8" id="KW-0139">CF(1)</keyword>
<dbReference type="NCBIfam" id="TIGR01216">
    <property type="entry name" value="ATP_synt_epsi"/>
    <property type="match status" value="1"/>
</dbReference>
<comment type="similarity">
    <text evidence="2 8 9">Belongs to the ATPase epsilon chain family.</text>
</comment>
<keyword evidence="4 8" id="KW-0406">Ion transport</keyword>
<dbReference type="GO" id="GO:0045259">
    <property type="term" value="C:proton-transporting ATP synthase complex"/>
    <property type="evidence" value="ECO:0007669"/>
    <property type="project" value="UniProtKB-KW"/>
</dbReference>
<name>A0A7W2ARU2_9BACL</name>
<evidence type="ECO:0000313" key="12">
    <source>
        <dbReference type="Proteomes" id="UP000538292"/>
    </source>
</evidence>
<evidence type="ECO:0000256" key="1">
    <source>
        <dbReference type="ARBA" id="ARBA00004184"/>
    </source>
</evidence>
<keyword evidence="8" id="KW-1003">Cell membrane</keyword>
<dbReference type="InterPro" id="IPR001469">
    <property type="entry name" value="ATP_synth_F1_dsu/esu"/>
</dbReference>
<dbReference type="CDD" id="cd12152">
    <property type="entry name" value="F1-ATPase_delta"/>
    <property type="match status" value="1"/>
</dbReference>
<dbReference type="HAMAP" id="MF_00530">
    <property type="entry name" value="ATP_synth_epsil_bac"/>
    <property type="match status" value="1"/>
</dbReference>
<dbReference type="InterPro" id="IPR036771">
    <property type="entry name" value="ATPsynth_dsu/esu_N"/>
</dbReference>
<keyword evidence="8" id="KW-0375">Hydrogen ion transport</keyword>
<comment type="caution">
    <text evidence="11">The sequence shown here is derived from an EMBL/GenBank/DDBJ whole genome shotgun (WGS) entry which is preliminary data.</text>
</comment>
<dbReference type="PANTHER" id="PTHR13822">
    <property type="entry name" value="ATP SYNTHASE DELTA/EPSILON CHAIN"/>
    <property type="match status" value="1"/>
</dbReference>
<comment type="subunit">
    <text evidence="8 9">F-type ATPases have 2 components, CF(1) - the catalytic core - and CF(0) - the membrane proton channel. CF(1) has five subunits: alpha(3), beta(3), gamma(1), delta(1), epsilon(1). CF(0) has three main subunits: a, b and c.</text>
</comment>
<evidence type="ECO:0000256" key="4">
    <source>
        <dbReference type="ARBA" id="ARBA00023065"/>
    </source>
</evidence>
<evidence type="ECO:0000256" key="9">
    <source>
        <dbReference type="RuleBase" id="RU003656"/>
    </source>
</evidence>
<evidence type="ECO:0000256" key="8">
    <source>
        <dbReference type="HAMAP-Rule" id="MF_00530"/>
    </source>
</evidence>
<dbReference type="Proteomes" id="UP000538292">
    <property type="component" value="Unassembled WGS sequence"/>
</dbReference>
<evidence type="ECO:0000256" key="5">
    <source>
        <dbReference type="ARBA" id="ARBA00023136"/>
    </source>
</evidence>
<dbReference type="PANTHER" id="PTHR13822:SF10">
    <property type="entry name" value="ATP SYNTHASE EPSILON CHAIN, CHLOROPLASTIC"/>
    <property type="match status" value="1"/>
</dbReference>
<accession>A0A7W2ARU2</accession>
<keyword evidence="7 8" id="KW-0066">ATP synthesis</keyword>
<dbReference type="GO" id="GO:0005886">
    <property type="term" value="C:plasma membrane"/>
    <property type="evidence" value="ECO:0007669"/>
    <property type="project" value="UniProtKB-SubCell"/>
</dbReference>
<comment type="function">
    <text evidence="8">Produces ATP from ADP in the presence of a proton gradient across the membrane.</text>
</comment>
<keyword evidence="3 8" id="KW-0813">Transport</keyword>
<feature type="domain" description="ATP synthase F1 complex delta/epsilon subunit N-terminal" evidence="10">
    <location>
        <begin position="5"/>
        <end position="82"/>
    </location>
</feature>
<dbReference type="GO" id="GO:0005524">
    <property type="term" value="F:ATP binding"/>
    <property type="evidence" value="ECO:0007669"/>
    <property type="project" value="UniProtKB-UniRule"/>
</dbReference>
<keyword evidence="5 8" id="KW-0472">Membrane</keyword>
<evidence type="ECO:0000256" key="7">
    <source>
        <dbReference type="ARBA" id="ARBA00023310"/>
    </source>
</evidence>
<dbReference type="InterPro" id="IPR020546">
    <property type="entry name" value="ATP_synth_F1_dsu/esu_N"/>
</dbReference>
<reference evidence="11 12" key="1">
    <citation type="submission" date="2020-07" db="EMBL/GenBank/DDBJ databases">
        <title>Thermoactinomyces phylogeny.</title>
        <authorList>
            <person name="Dunlap C."/>
        </authorList>
    </citation>
    <scope>NUCLEOTIDE SEQUENCE [LARGE SCALE GENOMIC DNA]</scope>
    <source>
        <strain evidence="11 12">AMNI-1</strain>
    </source>
</reference>
<evidence type="ECO:0000256" key="3">
    <source>
        <dbReference type="ARBA" id="ARBA00022448"/>
    </source>
</evidence>
<comment type="subcellular location">
    <subcellularLocation>
        <location evidence="8">Cell membrane</location>
        <topology evidence="8">Peripheral membrane protein</topology>
    </subcellularLocation>
    <subcellularLocation>
        <location evidence="1">Endomembrane system</location>
        <topology evidence="1">Peripheral membrane protein</topology>
    </subcellularLocation>
</comment>
<evidence type="ECO:0000256" key="6">
    <source>
        <dbReference type="ARBA" id="ARBA00023196"/>
    </source>
</evidence>
<evidence type="ECO:0000259" key="10">
    <source>
        <dbReference type="Pfam" id="PF02823"/>
    </source>
</evidence>
<evidence type="ECO:0000256" key="2">
    <source>
        <dbReference type="ARBA" id="ARBA00005712"/>
    </source>
</evidence>
<dbReference type="EMBL" id="JACEOL010000036">
    <property type="protein sequence ID" value="MBA4602963.1"/>
    <property type="molecule type" value="Genomic_DNA"/>
</dbReference>
<evidence type="ECO:0000313" key="11">
    <source>
        <dbReference type="EMBL" id="MBA4602963.1"/>
    </source>
</evidence>
<organism evidence="11 12">
    <name type="scientific">Thermoactinomyces mirandus</name>
    <dbReference type="NCBI Taxonomy" id="2756294"/>
    <lineage>
        <taxon>Bacteria</taxon>
        <taxon>Bacillati</taxon>
        <taxon>Bacillota</taxon>
        <taxon>Bacilli</taxon>
        <taxon>Bacillales</taxon>
        <taxon>Thermoactinomycetaceae</taxon>
        <taxon>Thermoactinomyces</taxon>
    </lineage>
</organism>
<gene>
    <name evidence="8 11" type="primary">atpC</name>
    <name evidence="11" type="ORF">H2C83_11685</name>
</gene>
<dbReference type="SUPFAM" id="SSF51344">
    <property type="entry name" value="Epsilon subunit of F1F0-ATP synthase N-terminal domain"/>
    <property type="match status" value="1"/>
</dbReference>
<dbReference type="Pfam" id="PF02823">
    <property type="entry name" value="ATP-synt_DE_N"/>
    <property type="match status" value="1"/>
</dbReference>
<dbReference type="Gene3D" id="2.60.15.10">
    <property type="entry name" value="F0F1 ATP synthase delta/epsilon subunit, N-terminal"/>
    <property type="match status" value="1"/>
</dbReference>
<dbReference type="GO" id="GO:0046933">
    <property type="term" value="F:proton-transporting ATP synthase activity, rotational mechanism"/>
    <property type="evidence" value="ECO:0007669"/>
    <property type="project" value="UniProtKB-UniRule"/>
</dbReference>
<dbReference type="AlphaFoldDB" id="A0A7W2ARU2"/>
<sequence>MSKVQLEIVTPERIVYSEQVDMVIVRAANGDVGILPRHIPFVSPIIGETVRVKKNESEERIKVNDGFIEVRPDKITILAESAVLSD</sequence>
<protein>
    <recommendedName>
        <fullName evidence="8">ATP synthase epsilon chain</fullName>
    </recommendedName>
    <alternativeName>
        <fullName evidence="8">ATP synthase F1 sector epsilon subunit</fullName>
    </alternativeName>
    <alternativeName>
        <fullName evidence="8">F-ATPase epsilon subunit</fullName>
    </alternativeName>
</protein>
<proteinExistence type="inferred from homology"/>